<gene>
    <name evidence="2" type="ORF">TCNE_LOCUS8994</name>
</gene>
<evidence type="ECO:0000313" key="4">
    <source>
        <dbReference type="WBParaSite" id="TCNE_0000899401-mRNA-1"/>
    </source>
</evidence>
<name>A0A183UKH4_TOXCA</name>
<accession>A0A183UKH4</accession>
<sequence length="258" mass="28676">MSAPIYTPFVVSSTSCVRSKSAKASAGVTVGGQQGLSYGAVLNAEHMQHSHTPSSLCNTIHDRSIRPAKTQNGNGEWSAYEPESARIRPWEGRMKKPRQVNGASGTTVDMDTVCGYRGTNGLGDQDDIVDVEGVEEPPIGRVTEGSSRYLAGPLAEESPPISNAQRRTQVTRLRAKLLDAQNELKKLRQCEYRWARTDDENKYLKEELELAYSRIRELEALLLHRNAKLKNVLSENLMKTVKLNRLKAEVGEDVFEMC</sequence>
<dbReference type="WBParaSite" id="TCNE_0000899401-mRNA-1">
    <property type="protein sequence ID" value="TCNE_0000899401-mRNA-1"/>
    <property type="gene ID" value="TCNE_0000899401"/>
</dbReference>
<dbReference type="EMBL" id="UYWY01020048">
    <property type="protein sequence ID" value="VDM40315.1"/>
    <property type="molecule type" value="Genomic_DNA"/>
</dbReference>
<evidence type="ECO:0000313" key="2">
    <source>
        <dbReference type="EMBL" id="VDM40315.1"/>
    </source>
</evidence>
<feature type="coiled-coil region" evidence="1">
    <location>
        <begin position="170"/>
        <end position="221"/>
    </location>
</feature>
<organism evidence="3 4">
    <name type="scientific">Toxocara canis</name>
    <name type="common">Canine roundworm</name>
    <dbReference type="NCBI Taxonomy" id="6265"/>
    <lineage>
        <taxon>Eukaryota</taxon>
        <taxon>Metazoa</taxon>
        <taxon>Ecdysozoa</taxon>
        <taxon>Nematoda</taxon>
        <taxon>Chromadorea</taxon>
        <taxon>Rhabditida</taxon>
        <taxon>Spirurina</taxon>
        <taxon>Ascaridomorpha</taxon>
        <taxon>Ascaridoidea</taxon>
        <taxon>Toxocaridae</taxon>
        <taxon>Toxocara</taxon>
    </lineage>
</organism>
<protein>
    <submittedName>
        <fullName evidence="4">BZIP domain-containing protein</fullName>
    </submittedName>
</protein>
<reference evidence="2 3" key="2">
    <citation type="submission" date="2018-11" db="EMBL/GenBank/DDBJ databases">
        <authorList>
            <consortium name="Pathogen Informatics"/>
        </authorList>
    </citation>
    <scope>NUCLEOTIDE SEQUENCE [LARGE SCALE GENOMIC DNA]</scope>
</reference>
<dbReference type="AlphaFoldDB" id="A0A183UKH4"/>
<evidence type="ECO:0000256" key="1">
    <source>
        <dbReference type="SAM" id="Coils"/>
    </source>
</evidence>
<evidence type="ECO:0000313" key="3">
    <source>
        <dbReference type="Proteomes" id="UP000050794"/>
    </source>
</evidence>
<dbReference type="Proteomes" id="UP000050794">
    <property type="component" value="Unassembled WGS sequence"/>
</dbReference>
<proteinExistence type="predicted"/>
<keyword evidence="1" id="KW-0175">Coiled coil</keyword>
<reference evidence="4" key="1">
    <citation type="submission" date="2016-06" db="UniProtKB">
        <authorList>
            <consortium name="WormBaseParasite"/>
        </authorList>
    </citation>
    <scope>IDENTIFICATION</scope>
</reference>
<keyword evidence="3" id="KW-1185">Reference proteome</keyword>